<feature type="domain" description="GDP-fucose pyrophosphorylase" evidence="3">
    <location>
        <begin position="117"/>
        <end position="233"/>
    </location>
</feature>
<evidence type="ECO:0000313" key="4">
    <source>
        <dbReference type="EMBL" id="CAD8433384.1"/>
    </source>
</evidence>
<gene>
    <name evidence="4" type="ORF">MSP1401_LOCUS2509</name>
</gene>
<dbReference type="PANTHER" id="PTHR15045:SF1">
    <property type="entry name" value="FUCOSE-1-PHOSPHATE GUANYLYLTRANSFERASE"/>
    <property type="match status" value="1"/>
</dbReference>
<dbReference type="EMBL" id="HBEN01003080">
    <property type="protein sequence ID" value="CAD8433384.1"/>
    <property type="molecule type" value="Transcribed_RNA"/>
</dbReference>
<organism evidence="4">
    <name type="scientific">Micromonas pusilla</name>
    <name type="common">Picoplanktonic green alga</name>
    <name type="synonym">Chromulina pusilla</name>
    <dbReference type="NCBI Taxonomy" id="38833"/>
    <lineage>
        <taxon>Eukaryota</taxon>
        <taxon>Viridiplantae</taxon>
        <taxon>Chlorophyta</taxon>
        <taxon>Mamiellophyceae</taxon>
        <taxon>Mamiellales</taxon>
        <taxon>Mamiellaceae</taxon>
        <taxon>Micromonas</taxon>
    </lineage>
</organism>
<accession>A0A7S0GRT8</accession>
<dbReference type="Pfam" id="PF07959">
    <property type="entry name" value="Fucose_pyrophosphorylase"/>
    <property type="match status" value="1"/>
</dbReference>
<dbReference type="AlphaFoldDB" id="A0A7S0GRT8"/>
<keyword evidence="1" id="KW-0808">Transferase</keyword>
<protein>
    <recommendedName>
        <fullName evidence="3">GDP-fucose pyrophosphorylase domain-containing protein</fullName>
    </recommendedName>
</protein>
<dbReference type="GO" id="GO:0016772">
    <property type="term" value="F:transferase activity, transferring phosphorus-containing groups"/>
    <property type="evidence" value="ECO:0007669"/>
    <property type="project" value="InterPro"/>
</dbReference>
<name>A0A7S0GRT8_MICPS</name>
<sequence>MGLSAAAQPHFQAREAEQRAMVRGAEERLREYRRLLPGGDRAGALDGRFWDAVVLTAANDRQAETYVQQLDALHARGQLPGARERYLVIPDPPGPRVGSGGATLHVMLRLQAVAGSGWSGKKLFLLHAGGYSERSPAHGTLGKAFGQIPFDAAGVGVPATVLEAQLVSFQELPSRLPNGIFVSSADVAVQFGALPGLGPDAIARAREGILALAHASSVEVGTGHGVFVCEREQLDACVRAAVAVVGDADADAGDDEQVRQTLRQTQHASRAGGQAASRL</sequence>
<evidence type="ECO:0000256" key="1">
    <source>
        <dbReference type="ARBA" id="ARBA00022679"/>
    </source>
</evidence>
<dbReference type="InterPro" id="IPR012887">
    <property type="entry name" value="GDP_fucose_pyrophosphorylase"/>
</dbReference>
<proteinExistence type="predicted"/>
<keyword evidence="2" id="KW-0547">Nucleotide-binding</keyword>
<reference evidence="4" key="1">
    <citation type="submission" date="2021-01" db="EMBL/GenBank/DDBJ databases">
        <authorList>
            <person name="Corre E."/>
            <person name="Pelletier E."/>
            <person name="Niang G."/>
            <person name="Scheremetjew M."/>
            <person name="Finn R."/>
            <person name="Kale V."/>
            <person name="Holt S."/>
            <person name="Cochrane G."/>
            <person name="Meng A."/>
            <person name="Brown T."/>
            <person name="Cohen L."/>
        </authorList>
    </citation>
    <scope>NUCLEOTIDE SEQUENCE</scope>
    <source>
        <strain evidence="4">CCAC1681</strain>
    </source>
</reference>
<evidence type="ECO:0000256" key="2">
    <source>
        <dbReference type="ARBA" id="ARBA00022741"/>
    </source>
</evidence>
<evidence type="ECO:0000259" key="3">
    <source>
        <dbReference type="Pfam" id="PF07959"/>
    </source>
</evidence>
<dbReference type="PANTHER" id="PTHR15045">
    <property type="entry name" value="FUCOSE-1-PHOSPHATE GUANYLYLTRANSFERASE"/>
    <property type="match status" value="1"/>
</dbReference>
<dbReference type="GO" id="GO:0000166">
    <property type="term" value="F:nucleotide binding"/>
    <property type="evidence" value="ECO:0007669"/>
    <property type="project" value="UniProtKB-KW"/>
</dbReference>
<dbReference type="GO" id="GO:0042350">
    <property type="term" value="P:GDP-L-fucose biosynthetic process"/>
    <property type="evidence" value="ECO:0007669"/>
    <property type="project" value="UniProtKB-ARBA"/>
</dbReference>